<evidence type="ECO:0000256" key="1">
    <source>
        <dbReference type="SAM" id="Coils"/>
    </source>
</evidence>
<evidence type="ECO:0000313" key="2">
    <source>
        <dbReference type="EMBL" id="PCH39081.1"/>
    </source>
</evidence>
<feature type="coiled-coil region" evidence="1">
    <location>
        <begin position="423"/>
        <end position="450"/>
    </location>
</feature>
<dbReference type="EMBL" id="KB467954">
    <property type="protein sequence ID" value="PCH39081.1"/>
    <property type="molecule type" value="Genomic_DNA"/>
</dbReference>
<dbReference type="OMA" id="ISENCQM"/>
<evidence type="ECO:0008006" key="4">
    <source>
        <dbReference type="Google" id="ProtNLM"/>
    </source>
</evidence>
<accession>A0A2H3JAZ6</accession>
<protein>
    <recommendedName>
        <fullName evidence="4">F-box domain-containing protein</fullName>
    </recommendedName>
</protein>
<dbReference type="Proteomes" id="UP000218811">
    <property type="component" value="Unassembled WGS sequence"/>
</dbReference>
<proteinExistence type="predicted"/>
<evidence type="ECO:0000313" key="3">
    <source>
        <dbReference type="Proteomes" id="UP000218811"/>
    </source>
</evidence>
<sequence length="464" mass="52651">MARSRTELNILPNLTTLEWQSERLRPSLLLMGSTVKHFTVRLPNGPDHKISNKISNFFEDIAVRMPSLTYLDLSFDRPVREIEIRIVHLLQSLHDLQKVVVPVYCLTSRVIECLSALPNLGTIQFEFMERQGKGDDLDVQHFSPTLEESAFPALWDLSFSSHLNDATRFIGNRFGPNNLTSLYVHVLSAGEPSSVHEFITTVSENCKLLTNLYIDQFLAPDAIDLAASRTAYRLTWEDLRPLLSCSKLTSFELRWDVPLNMSQSDIEELASRWPSLKVLSLNSEPMLFIPAEPSPLTLRALISFAQHCPNLRELGLYLSATAADLTHLNSLALPPKLQPFLRLRKFCVGLSSITEPGPAALFLSQLFPLGCEIVPGVGWPDGFGMPETAGNVDVLDEMQRRASEWYDRWVEVDRVLPMLTRLRLEEREKRNALEDEVEDLRLRCRLLEERKALPEEMDGSCLVV</sequence>
<keyword evidence="1" id="KW-0175">Coiled coil</keyword>
<organism evidence="2 3">
    <name type="scientific">Wolfiporia cocos (strain MD-104)</name>
    <name type="common">Brown rot fungus</name>
    <dbReference type="NCBI Taxonomy" id="742152"/>
    <lineage>
        <taxon>Eukaryota</taxon>
        <taxon>Fungi</taxon>
        <taxon>Dikarya</taxon>
        <taxon>Basidiomycota</taxon>
        <taxon>Agaricomycotina</taxon>
        <taxon>Agaricomycetes</taxon>
        <taxon>Polyporales</taxon>
        <taxon>Phaeolaceae</taxon>
        <taxon>Wolfiporia</taxon>
    </lineage>
</organism>
<name>A0A2H3JAZ6_WOLCO</name>
<dbReference type="STRING" id="742152.A0A2H3JAZ6"/>
<dbReference type="OrthoDB" id="2447803at2759"/>
<reference evidence="2 3" key="1">
    <citation type="journal article" date="2012" name="Science">
        <title>The Paleozoic origin of enzymatic lignin decomposition reconstructed from 31 fungal genomes.</title>
        <authorList>
            <person name="Floudas D."/>
            <person name="Binder M."/>
            <person name="Riley R."/>
            <person name="Barry K."/>
            <person name="Blanchette R.A."/>
            <person name="Henrissat B."/>
            <person name="Martinez A.T."/>
            <person name="Otillar R."/>
            <person name="Spatafora J.W."/>
            <person name="Yadav J.S."/>
            <person name="Aerts A."/>
            <person name="Benoit I."/>
            <person name="Boyd A."/>
            <person name="Carlson A."/>
            <person name="Copeland A."/>
            <person name="Coutinho P.M."/>
            <person name="de Vries R.P."/>
            <person name="Ferreira P."/>
            <person name="Findley K."/>
            <person name="Foster B."/>
            <person name="Gaskell J."/>
            <person name="Glotzer D."/>
            <person name="Gorecki P."/>
            <person name="Heitman J."/>
            <person name="Hesse C."/>
            <person name="Hori C."/>
            <person name="Igarashi K."/>
            <person name="Jurgens J.A."/>
            <person name="Kallen N."/>
            <person name="Kersten P."/>
            <person name="Kohler A."/>
            <person name="Kuees U."/>
            <person name="Kumar T.K.A."/>
            <person name="Kuo A."/>
            <person name="LaButti K."/>
            <person name="Larrondo L.F."/>
            <person name="Lindquist E."/>
            <person name="Ling A."/>
            <person name="Lombard V."/>
            <person name="Lucas S."/>
            <person name="Lundell T."/>
            <person name="Martin R."/>
            <person name="McLaughlin D.J."/>
            <person name="Morgenstern I."/>
            <person name="Morin E."/>
            <person name="Murat C."/>
            <person name="Nagy L.G."/>
            <person name="Nolan M."/>
            <person name="Ohm R.A."/>
            <person name="Patyshakuliyeva A."/>
            <person name="Rokas A."/>
            <person name="Ruiz-Duenas F.J."/>
            <person name="Sabat G."/>
            <person name="Salamov A."/>
            <person name="Samejima M."/>
            <person name="Schmutz J."/>
            <person name="Slot J.C."/>
            <person name="St John F."/>
            <person name="Stenlid J."/>
            <person name="Sun H."/>
            <person name="Sun S."/>
            <person name="Syed K."/>
            <person name="Tsang A."/>
            <person name="Wiebenga A."/>
            <person name="Young D."/>
            <person name="Pisabarro A."/>
            <person name="Eastwood D.C."/>
            <person name="Martin F."/>
            <person name="Cullen D."/>
            <person name="Grigoriev I.V."/>
            <person name="Hibbett D.S."/>
        </authorList>
    </citation>
    <scope>NUCLEOTIDE SEQUENCE [LARGE SCALE GENOMIC DNA]</scope>
    <source>
        <strain evidence="2 3">MD-104</strain>
    </source>
</reference>
<dbReference type="Gene3D" id="3.80.10.10">
    <property type="entry name" value="Ribonuclease Inhibitor"/>
    <property type="match status" value="2"/>
</dbReference>
<dbReference type="AlphaFoldDB" id="A0A2H3JAZ6"/>
<gene>
    <name evidence="2" type="ORF">WOLCODRAFT_158603</name>
</gene>
<dbReference type="InterPro" id="IPR032675">
    <property type="entry name" value="LRR_dom_sf"/>
</dbReference>
<dbReference type="SUPFAM" id="SSF52047">
    <property type="entry name" value="RNI-like"/>
    <property type="match status" value="1"/>
</dbReference>
<keyword evidence="3" id="KW-1185">Reference proteome</keyword>